<feature type="non-terminal residue" evidence="1">
    <location>
        <position position="1"/>
    </location>
</feature>
<dbReference type="InterPro" id="IPR016024">
    <property type="entry name" value="ARM-type_fold"/>
</dbReference>
<evidence type="ECO:0000313" key="1">
    <source>
        <dbReference type="EMBL" id="JAC76876.1"/>
    </source>
</evidence>
<organism evidence="1">
    <name type="scientific">Tetraselmis sp. GSL018</name>
    <dbReference type="NCBI Taxonomy" id="582737"/>
    <lineage>
        <taxon>Eukaryota</taxon>
        <taxon>Viridiplantae</taxon>
        <taxon>Chlorophyta</taxon>
        <taxon>core chlorophytes</taxon>
        <taxon>Chlorodendrophyceae</taxon>
        <taxon>Chlorodendrales</taxon>
        <taxon>Chlorodendraceae</taxon>
        <taxon>Tetraselmis</taxon>
    </lineage>
</organism>
<proteinExistence type="predicted"/>
<name>A0A061S249_9CHLO</name>
<dbReference type="InterPro" id="IPR011989">
    <property type="entry name" value="ARM-like"/>
</dbReference>
<dbReference type="Gene3D" id="1.25.10.10">
    <property type="entry name" value="Leucine-rich Repeat Variant"/>
    <property type="match status" value="1"/>
</dbReference>
<dbReference type="EMBL" id="GBEZ01008678">
    <property type="protein sequence ID" value="JAC76876.1"/>
    <property type="molecule type" value="Transcribed_RNA"/>
</dbReference>
<dbReference type="SUPFAM" id="SSF48371">
    <property type="entry name" value="ARM repeat"/>
    <property type="match status" value="1"/>
</dbReference>
<protein>
    <submittedName>
        <fullName evidence="1">Uncharacterized protein</fullName>
    </submittedName>
</protein>
<sequence length="145" mass="14495">AAALGAACASGKGDASMPELANGCCRALALVAAAAPEGIAHPESISALVAAARSTAVPDAAAGNAALALSEAARLPAAAPMLRSEDAVGALVTCARQREDANARKNAAIALARIAQDSSCLERLRELRGLEIIYHAGAQGMQPRK</sequence>
<dbReference type="AlphaFoldDB" id="A0A061S249"/>
<gene>
    <name evidence="1" type="ORF">TSPGSL018_19038</name>
</gene>
<accession>A0A061S249</accession>
<reference evidence="1" key="1">
    <citation type="submission" date="2014-05" db="EMBL/GenBank/DDBJ databases">
        <title>The transcriptome of the halophilic microalga Tetraselmis sp. GSL018 isolated from the Great Salt Lake, Utah.</title>
        <authorList>
            <person name="Jinkerson R.E."/>
            <person name="D'Adamo S."/>
            <person name="Posewitz M.C."/>
        </authorList>
    </citation>
    <scope>NUCLEOTIDE SEQUENCE</scope>
    <source>
        <strain evidence="1">GSL018</strain>
    </source>
</reference>